<dbReference type="eggNOG" id="COG4928">
    <property type="taxonomic scope" value="Bacteria"/>
</dbReference>
<dbReference type="Pfam" id="PF07693">
    <property type="entry name" value="KAP_NTPase"/>
    <property type="match status" value="1"/>
</dbReference>
<evidence type="ECO:0000313" key="6">
    <source>
        <dbReference type="EMBL" id="ADP84948.1"/>
    </source>
</evidence>
<evidence type="ECO:0000313" key="7">
    <source>
        <dbReference type="Proteomes" id="UP000002484"/>
    </source>
</evidence>
<dbReference type="Gene3D" id="1.10.1780.10">
    <property type="entry name" value="Clp, N-terminal domain"/>
    <property type="match status" value="1"/>
</dbReference>
<dbReference type="InterPro" id="IPR052754">
    <property type="entry name" value="NTPase_KAP_P-loop"/>
</dbReference>
<feature type="domain" description="Clp R" evidence="4">
    <location>
        <begin position="305"/>
        <end position="422"/>
    </location>
</feature>
<dbReference type="STRING" id="298654.FraEuI1c_6981"/>
<feature type="compositionally biased region" description="Pro residues" evidence="1">
    <location>
        <begin position="1225"/>
        <end position="1236"/>
    </location>
</feature>
<protein>
    <submittedName>
        <fullName evidence="6">Peptidoglycan-binding domain 1 protein</fullName>
    </submittedName>
</protein>
<dbReference type="SUPFAM" id="SSF81923">
    <property type="entry name" value="Double Clp-N motif"/>
    <property type="match status" value="1"/>
</dbReference>
<dbReference type="HOGENOM" id="CLU_267141_0_0_11"/>
<dbReference type="SUPFAM" id="SSF47090">
    <property type="entry name" value="PGBD-like"/>
    <property type="match status" value="2"/>
</dbReference>
<proteinExistence type="predicted"/>
<reference evidence="6 7" key="1">
    <citation type="submission" date="2010-10" db="EMBL/GenBank/DDBJ databases">
        <title>Complete sequence of Frankia sp. EuI1c.</title>
        <authorList>
            <consortium name="US DOE Joint Genome Institute"/>
            <person name="Lucas S."/>
            <person name="Copeland A."/>
            <person name="Lapidus A."/>
            <person name="Cheng J.-F."/>
            <person name="Bruce D."/>
            <person name="Goodwin L."/>
            <person name="Pitluck S."/>
            <person name="Chertkov O."/>
            <person name="Detter J.C."/>
            <person name="Han C."/>
            <person name="Tapia R."/>
            <person name="Land M."/>
            <person name="Hauser L."/>
            <person name="Jeffries C."/>
            <person name="Kyrpides N."/>
            <person name="Ivanova N."/>
            <person name="Mikhailova N."/>
            <person name="Beauchemin N."/>
            <person name="Sen A."/>
            <person name="Sur S.A."/>
            <person name="Gtari M."/>
            <person name="Wall L."/>
            <person name="Tisa L."/>
            <person name="Woyke T."/>
        </authorList>
    </citation>
    <scope>NUCLEOTIDE SEQUENCE [LARGE SCALE GENOMIC DNA]</scope>
    <source>
        <strain evidence="7">DSM 45817 / CECT 9037 / EuI1c</strain>
    </source>
</reference>
<evidence type="ECO:0000256" key="1">
    <source>
        <dbReference type="SAM" id="MobiDB-lite"/>
    </source>
</evidence>
<feature type="domain" description="Peptidoglycan binding-like" evidence="3">
    <location>
        <begin position="25"/>
        <end position="80"/>
    </location>
</feature>
<dbReference type="Gene3D" id="1.10.101.10">
    <property type="entry name" value="PGBD-like superfamily/PGBD"/>
    <property type="match status" value="2"/>
</dbReference>
<dbReference type="InterPro" id="IPR036365">
    <property type="entry name" value="PGBD-like_sf"/>
</dbReference>
<sequence length="1236" mass="132814">MMAASQSATERPARSIRLLHGAVGGPDVELLQDALAAVGYDPGRLDGIYGPLTASAVRRYQGVRGIAQDGIVGPATWEALAAEPNSPLAGRPLRVTIAGAVAGDDVRRVQEGLSSAGFDPGPIDAVYGPMTARAVRRFQLVHGLGADGIVGPRTLAALTERRLGLTPSVASVLQAVGDEPVSPSGLARTILRDHPHYAGGRASEVTFATEPAEVRFRAVRWLGHVRALFRPGLVRLLRGRFVVVGLCLLDPSLAGRLGRVFFDELIGELHYDGQPGGEFQASLTARGRRAADRLNGSPARSLAQLTPAARRAFGHAEALRLDAGAQHVHTDHLMAGLQRAGTGSALRLLSRAHLEADDLTALLGETSGHRLPETSSPRRLDEVPPLSSHAAEAWEHAFRVADAIGSEVVRSRYLLHGLLSVDGCTLVHALAGRGVRADGIDGWDEPVPAAADQPMLLAGARADTVPEPGEGRLRDADRLGAADYVEMLASVLVAKDTPPPLAVGLFGSWGSGKSFFMAQLQERIDELAAGALLAAKADEETPFHGRIRQIRFNAWHYADANLWASLATALFDGLVRPTRADATAQDAAVAGELEKARNTVAAKRAEREKKDWQARAAERAAGRVTAVLTEPLRIAIREFRDRPELWQQVRALGRAATGDEAGVPRADTETDAAAERTIAALGGVEDLVGKIRAVRLLATEELVGQPRRRWLTLASLLVLLGAAGAVAALTGWPPGAKVAAFAVPFLAPAAVGVTAATRLLRLVREAREQRELRVFQARDAAARARVEEEEAEAWVALLDRRLAEQRNKGARLRQFVRARAASSDYRDQLGVVSKLRRDLEQLAELIEIGPHVQPVGGPAVVTSPADRDPTGADPVDTVRVTDPATEAAARAKQREVEAAVEDLADWQVRRIFLYIDDLDRCSHGTVVEVLQAVHLLLAFKLFVVVVGVDSRWLTHSLRVHYAELLEEPSDYLEKIFQVPFALPPMETDHYRSLIADLVAQRSPAWSVATARSSDDESDRRGQTGPEPPVDESPPGDRATPPPSTPPPDDPELDARPAGLPPPPPEALLISAAEASLLGELSEAVATPRSAKRLINIYRMLRVSVRPDERDGFTPGRGNEYQAVIVLLGILVGRPSEAAAVFESVRTAAPDDEIWDILAAYEDVARVLAPLRDRRRVSVTHVDPYQRWAPRVGRFAFIHHAVPPTGGPPRPALAAASRPPLQIVPDSPPGTPAPRDR</sequence>
<feature type="domain" description="Peptidoglycan binding-like" evidence="3">
    <location>
        <begin position="103"/>
        <end position="158"/>
    </location>
</feature>
<dbReference type="InterPro" id="IPR036366">
    <property type="entry name" value="PGBDSf"/>
</dbReference>
<dbReference type="InterPro" id="IPR002477">
    <property type="entry name" value="Peptidoglycan-bd-like"/>
</dbReference>
<feature type="region of interest" description="Disordered" evidence="1">
    <location>
        <begin position="1205"/>
        <end position="1236"/>
    </location>
</feature>
<dbReference type="InParanoid" id="E3IW20"/>
<dbReference type="Proteomes" id="UP000002484">
    <property type="component" value="Chromosome"/>
</dbReference>
<dbReference type="PANTHER" id="PTHR22674">
    <property type="entry name" value="NTPASE, KAP FAMILY P-LOOP DOMAIN-CONTAINING 1"/>
    <property type="match status" value="1"/>
</dbReference>
<evidence type="ECO:0000259" key="4">
    <source>
        <dbReference type="Pfam" id="PF02861"/>
    </source>
</evidence>
<feature type="compositionally biased region" description="Low complexity" evidence="1">
    <location>
        <begin position="1211"/>
        <end position="1220"/>
    </location>
</feature>
<dbReference type="AlphaFoldDB" id="E3IW20"/>
<feature type="domain" description="KAP NTPase" evidence="5">
    <location>
        <begin position="483"/>
        <end position="1098"/>
    </location>
</feature>
<keyword evidence="7" id="KW-1185">Reference proteome</keyword>
<feature type="region of interest" description="Disordered" evidence="1">
    <location>
        <begin position="365"/>
        <end position="384"/>
    </location>
</feature>
<dbReference type="InterPro" id="IPR011646">
    <property type="entry name" value="KAP_P-loop"/>
</dbReference>
<feature type="compositionally biased region" description="Basic and acidic residues" evidence="1">
    <location>
        <begin position="1012"/>
        <end position="1021"/>
    </location>
</feature>
<accession>E3IW20</accession>
<name>E3IW20_PSEI1</name>
<keyword evidence="2" id="KW-0472">Membrane</keyword>
<feature type="transmembrane region" description="Helical" evidence="2">
    <location>
        <begin position="710"/>
        <end position="732"/>
    </location>
</feature>
<evidence type="ECO:0000259" key="3">
    <source>
        <dbReference type="Pfam" id="PF01471"/>
    </source>
</evidence>
<evidence type="ECO:0000256" key="2">
    <source>
        <dbReference type="SAM" id="Phobius"/>
    </source>
</evidence>
<feature type="region of interest" description="Disordered" evidence="1">
    <location>
        <begin position="1007"/>
        <end position="1066"/>
    </location>
</feature>
<dbReference type="Pfam" id="PF02861">
    <property type="entry name" value="Clp_N"/>
    <property type="match status" value="1"/>
</dbReference>
<dbReference type="EMBL" id="CP002299">
    <property type="protein sequence ID" value="ADP84948.1"/>
    <property type="molecule type" value="Genomic_DNA"/>
</dbReference>
<dbReference type="InterPro" id="IPR004176">
    <property type="entry name" value="Clp_R_N"/>
</dbReference>
<keyword evidence="2" id="KW-0812">Transmembrane</keyword>
<organism evidence="6 7">
    <name type="scientific">Pseudofrankia inefficax (strain DSM 45817 / CECT 9037 / DDB 130130 / EuI1c)</name>
    <name type="common">Frankia inefficax</name>
    <dbReference type="NCBI Taxonomy" id="298654"/>
    <lineage>
        <taxon>Bacteria</taxon>
        <taxon>Bacillati</taxon>
        <taxon>Actinomycetota</taxon>
        <taxon>Actinomycetes</taxon>
        <taxon>Frankiales</taxon>
        <taxon>Frankiaceae</taxon>
        <taxon>Pseudofrankia</taxon>
    </lineage>
</organism>
<dbReference type="eggNOG" id="COG3409">
    <property type="taxonomic scope" value="Bacteria"/>
</dbReference>
<dbReference type="KEGG" id="fri:FraEuI1c_6981"/>
<dbReference type="InterPro" id="IPR036628">
    <property type="entry name" value="Clp_N_dom_sf"/>
</dbReference>
<dbReference type="Pfam" id="PF01471">
    <property type="entry name" value="PG_binding_1"/>
    <property type="match status" value="2"/>
</dbReference>
<feature type="compositionally biased region" description="Basic and acidic residues" evidence="1">
    <location>
        <begin position="367"/>
        <end position="382"/>
    </location>
</feature>
<evidence type="ECO:0000259" key="5">
    <source>
        <dbReference type="Pfam" id="PF07693"/>
    </source>
</evidence>
<keyword evidence="2" id="KW-1133">Transmembrane helix</keyword>
<dbReference type="PANTHER" id="PTHR22674:SF6">
    <property type="entry name" value="NTPASE KAP FAMILY P-LOOP DOMAIN-CONTAINING PROTEIN 1"/>
    <property type="match status" value="1"/>
</dbReference>
<gene>
    <name evidence="6" type="ordered locus">FraEuI1c_6981</name>
</gene>
<feature type="transmembrane region" description="Helical" evidence="2">
    <location>
        <begin position="738"/>
        <end position="760"/>
    </location>
</feature>